<protein>
    <submittedName>
        <fullName evidence="3">Dihydrodipicolinate synthase family protein</fullName>
    </submittedName>
</protein>
<sequence length="292" mass="32094">MREGFYPALGTPLDEMGNVIESSLTLHVEDQIRGKASGLLVMGSMGIEAQVRQSQYVKIASIAIKAAKDTVPVMVGVMDNSIGRVLDRIESLNGLHVSGVVATTPFYFGMNQAEVKTFFEQMADKSPYPVYLYDLPGVTKTKITVDTAMQLMAHRNIAGIKTGDLPTARMLERQKGEVDPQFSILFSGLDVFDTAYSFGLNRQLDGMFSCTTPLNIQMYDHLANHDMAAASKTLDDIVNLRDLFVSVGVFGGFTHAMNLLGFEGNFAPDYTIALNAEQQEKVKAFMQQLKLI</sequence>
<dbReference type="Pfam" id="PF00701">
    <property type="entry name" value="DHDPS"/>
    <property type="match status" value="1"/>
</dbReference>
<evidence type="ECO:0000313" key="4">
    <source>
        <dbReference type="Proteomes" id="UP001596989"/>
    </source>
</evidence>
<keyword evidence="1 2" id="KW-0456">Lyase</keyword>
<dbReference type="Gene3D" id="3.20.20.70">
    <property type="entry name" value="Aldolase class I"/>
    <property type="match status" value="1"/>
</dbReference>
<comment type="similarity">
    <text evidence="2">Belongs to the DapA family.</text>
</comment>
<evidence type="ECO:0000256" key="1">
    <source>
        <dbReference type="ARBA" id="ARBA00023239"/>
    </source>
</evidence>
<dbReference type="PIRSF" id="PIRSF001365">
    <property type="entry name" value="DHDPS"/>
    <property type="match status" value="1"/>
</dbReference>
<dbReference type="InterPro" id="IPR013785">
    <property type="entry name" value="Aldolase_TIM"/>
</dbReference>
<evidence type="ECO:0000313" key="3">
    <source>
        <dbReference type="EMBL" id="MFD0961084.1"/>
    </source>
</evidence>
<evidence type="ECO:0000256" key="2">
    <source>
        <dbReference type="PIRNR" id="PIRNR001365"/>
    </source>
</evidence>
<dbReference type="SMART" id="SM01130">
    <property type="entry name" value="DHDPS"/>
    <property type="match status" value="1"/>
</dbReference>
<organism evidence="3 4">
    <name type="scientific">Paenibacillus chungangensis</name>
    <dbReference type="NCBI Taxonomy" id="696535"/>
    <lineage>
        <taxon>Bacteria</taxon>
        <taxon>Bacillati</taxon>
        <taxon>Bacillota</taxon>
        <taxon>Bacilli</taxon>
        <taxon>Bacillales</taxon>
        <taxon>Paenibacillaceae</taxon>
        <taxon>Paenibacillus</taxon>
    </lineage>
</organism>
<dbReference type="EMBL" id="JBHTJZ010000030">
    <property type="protein sequence ID" value="MFD0961084.1"/>
    <property type="molecule type" value="Genomic_DNA"/>
</dbReference>
<dbReference type="PANTHER" id="PTHR42849:SF1">
    <property type="entry name" value="N-ACETYLNEURAMINATE LYASE"/>
    <property type="match status" value="1"/>
</dbReference>
<dbReference type="PANTHER" id="PTHR42849">
    <property type="entry name" value="N-ACETYLNEURAMINATE LYASE"/>
    <property type="match status" value="1"/>
</dbReference>
<proteinExistence type="inferred from homology"/>
<dbReference type="SUPFAM" id="SSF51569">
    <property type="entry name" value="Aldolase"/>
    <property type="match status" value="1"/>
</dbReference>
<dbReference type="Proteomes" id="UP001596989">
    <property type="component" value="Unassembled WGS sequence"/>
</dbReference>
<reference evidence="4" key="1">
    <citation type="journal article" date="2019" name="Int. J. Syst. Evol. Microbiol.">
        <title>The Global Catalogue of Microorganisms (GCM) 10K type strain sequencing project: providing services to taxonomists for standard genome sequencing and annotation.</title>
        <authorList>
            <consortium name="The Broad Institute Genomics Platform"/>
            <consortium name="The Broad Institute Genome Sequencing Center for Infectious Disease"/>
            <person name="Wu L."/>
            <person name="Ma J."/>
        </authorList>
    </citation>
    <scope>NUCLEOTIDE SEQUENCE [LARGE SCALE GENOMIC DNA]</scope>
    <source>
        <strain evidence="4">CCUG 59129</strain>
    </source>
</reference>
<name>A0ABW3HUJ8_9BACL</name>
<keyword evidence="4" id="KW-1185">Reference proteome</keyword>
<gene>
    <name evidence="3" type="ORF">ACFQ2I_17105</name>
</gene>
<comment type="caution">
    <text evidence="3">The sequence shown here is derived from an EMBL/GenBank/DDBJ whole genome shotgun (WGS) entry which is preliminary data.</text>
</comment>
<dbReference type="InterPro" id="IPR002220">
    <property type="entry name" value="DapA-like"/>
</dbReference>
<dbReference type="CDD" id="cd00408">
    <property type="entry name" value="DHDPS-like"/>
    <property type="match status" value="1"/>
</dbReference>
<accession>A0ABW3HUJ8</accession>
<dbReference type="RefSeq" id="WP_377566311.1">
    <property type="nucleotide sequence ID" value="NZ_JBHTJZ010000030.1"/>
</dbReference>